<organism evidence="7 8">
    <name type="scientific">Periconia macrospinosa</name>
    <dbReference type="NCBI Taxonomy" id="97972"/>
    <lineage>
        <taxon>Eukaryota</taxon>
        <taxon>Fungi</taxon>
        <taxon>Dikarya</taxon>
        <taxon>Ascomycota</taxon>
        <taxon>Pezizomycotina</taxon>
        <taxon>Dothideomycetes</taxon>
        <taxon>Pleosporomycetidae</taxon>
        <taxon>Pleosporales</taxon>
        <taxon>Massarineae</taxon>
        <taxon>Periconiaceae</taxon>
        <taxon>Periconia</taxon>
    </lineage>
</organism>
<feature type="transmembrane region" description="Helical" evidence="6">
    <location>
        <begin position="333"/>
        <end position="351"/>
    </location>
</feature>
<feature type="region of interest" description="Disordered" evidence="5">
    <location>
        <begin position="1"/>
        <end position="20"/>
    </location>
</feature>
<dbReference type="Proteomes" id="UP000244855">
    <property type="component" value="Unassembled WGS sequence"/>
</dbReference>
<dbReference type="PANTHER" id="PTHR42723">
    <property type="entry name" value="CHLOROPHYLL SYNTHASE"/>
    <property type="match status" value="1"/>
</dbReference>
<feature type="transmembrane region" description="Helical" evidence="6">
    <location>
        <begin position="166"/>
        <end position="197"/>
    </location>
</feature>
<dbReference type="AlphaFoldDB" id="A0A2V1DZS6"/>
<dbReference type="InterPro" id="IPR050475">
    <property type="entry name" value="Prenyltransferase_related"/>
</dbReference>
<comment type="subcellular location">
    <subcellularLocation>
        <location evidence="1">Membrane</location>
        <topology evidence="1">Multi-pass membrane protein</topology>
    </subcellularLocation>
</comment>
<evidence type="ECO:0000313" key="7">
    <source>
        <dbReference type="EMBL" id="PVI02400.1"/>
    </source>
</evidence>
<evidence type="ECO:0000256" key="5">
    <source>
        <dbReference type="SAM" id="MobiDB-lite"/>
    </source>
</evidence>
<dbReference type="GO" id="GO:0016020">
    <property type="term" value="C:membrane"/>
    <property type="evidence" value="ECO:0007669"/>
    <property type="project" value="UniProtKB-SubCell"/>
</dbReference>
<feature type="transmembrane region" description="Helical" evidence="6">
    <location>
        <begin position="307"/>
        <end position="324"/>
    </location>
</feature>
<evidence type="ECO:0000256" key="1">
    <source>
        <dbReference type="ARBA" id="ARBA00004141"/>
    </source>
</evidence>
<evidence type="ECO:0000256" key="4">
    <source>
        <dbReference type="ARBA" id="ARBA00023136"/>
    </source>
</evidence>
<keyword evidence="8" id="KW-1185">Reference proteome</keyword>
<keyword evidence="2 6" id="KW-0812">Transmembrane</keyword>
<protein>
    <recommendedName>
        <fullName evidence="9">UbiA prenyltransferase</fullName>
    </recommendedName>
</protein>
<feature type="transmembrane region" description="Helical" evidence="6">
    <location>
        <begin position="240"/>
        <end position="260"/>
    </location>
</feature>
<dbReference type="OrthoDB" id="434972at2759"/>
<dbReference type="InterPro" id="IPR000537">
    <property type="entry name" value="UbiA_prenyltransferase"/>
</dbReference>
<dbReference type="GO" id="GO:0016765">
    <property type="term" value="F:transferase activity, transferring alkyl or aryl (other than methyl) groups"/>
    <property type="evidence" value="ECO:0007669"/>
    <property type="project" value="InterPro"/>
</dbReference>
<evidence type="ECO:0000256" key="2">
    <source>
        <dbReference type="ARBA" id="ARBA00022692"/>
    </source>
</evidence>
<proteinExistence type="predicted"/>
<evidence type="ECO:0000256" key="3">
    <source>
        <dbReference type="ARBA" id="ARBA00022989"/>
    </source>
</evidence>
<dbReference type="PANTHER" id="PTHR42723:SF1">
    <property type="entry name" value="CHLOROPHYLL SYNTHASE, CHLOROPLASTIC"/>
    <property type="match status" value="1"/>
</dbReference>
<keyword evidence="3 6" id="KW-1133">Transmembrane helix</keyword>
<name>A0A2V1DZS6_9PLEO</name>
<sequence>MSLTTLCSTQTQNGAHSSKNTLGAFTSALHGQNDTKSPRKPLHQPAGTDASTTQDDEPTVAKPRTLAYHLYTIWLITVNDLKSIVAPETAFGIFSALSVNLTTNSSPQLWTILSRLPHVILWNWLNVLLFDIANQRLPNSIVEDRVNKPWRAIPMGRLSEVEARRLLLAVLPIVFFASLWLGGVIETVALMVLTWMYNDLGAADEVYVIRNIVNGLGFMAYSAGSTVVAAGDHTLTPKGYVWLSIVGLIIFSTLSMQDMSDVEGDAVRGRMTAPLVHGDAIARYTIALPIFFWSVYCPYFFEAGILGYASSIAVGGYLSFRILYNRSVAGDKVSFKLWCVWTMVLYALPVMV</sequence>
<gene>
    <name evidence="7" type="ORF">DM02DRAFT_701874</name>
</gene>
<keyword evidence="4 6" id="KW-0472">Membrane</keyword>
<evidence type="ECO:0000256" key="6">
    <source>
        <dbReference type="SAM" id="Phobius"/>
    </source>
</evidence>
<evidence type="ECO:0008006" key="9">
    <source>
        <dbReference type="Google" id="ProtNLM"/>
    </source>
</evidence>
<dbReference type="CDD" id="cd13965">
    <property type="entry name" value="PT_UbiA_3"/>
    <property type="match status" value="1"/>
</dbReference>
<reference evidence="7 8" key="1">
    <citation type="journal article" date="2018" name="Sci. Rep.">
        <title>Comparative genomics provides insights into the lifestyle and reveals functional heterogeneity of dark septate endophytic fungi.</title>
        <authorList>
            <person name="Knapp D.G."/>
            <person name="Nemeth J.B."/>
            <person name="Barry K."/>
            <person name="Hainaut M."/>
            <person name="Henrissat B."/>
            <person name="Johnson J."/>
            <person name="Kuo A."/>
            <person name="Lim J.H.P."/>
            <person name="Lipzen A."/>
            <person name="Nolan M."/>
            <person name="Ohm R.A."/>
            <person name="Tamas L."/>
            <person name="Grigoriev I.V."/>
            <person name="Spatafora J.W."/>
            <person name="Nagy L.G."/>
            <person name="Kovacs G.M."/>
        </authorList>
    </citation>
    <scope>NUCLEOTIDE SEQUENCE [LARGE SCALE GENOMIC DNA]</scope>
    <source>
        <strain evidence="7 8">DSE2036</strain>
    </source>
</reference>
<dbReference type="Pfam" id="PF01040">
    <property type="entry name" value="UbiA"/>
    <property type="match status" value="1"/>
</dbReference>
<evidence type="ECO:0000313" key="8">
    <source>
        <dbReference type="Proteomes" id="UP000244855"/>
    </source>
</evidence>
<accession>A0A2V1DZS6</accession>
<feature type="region of interest" description="Disordered" evidence="5">
    <location>
        <begin position="28"/>
        <end position="59"/>
    </location>
</feature>
<dbReference type="EMBL" id="KZ805343">
    <property type="protein sequence ID" value="PVI02400.1"/>
    <property type="molecule type" value="Genomic_DNA"/>
</dbReference>